<dbReference type="InterPro" id="IPR031107">
    <property type="entry name" value="Small_HSP"/>
</dbReference>
<dbReference type="Gene3D" id="2.60.40.790">
    <property type="match status" value="1"/>
</dbReference>
<evidence type="ECO:0000259" key="3">
    <source>
        <dbReference type="PROSITE" id="PS01031"/>
    </source>
</evidence>
<name>A0ABP9GEX3_9FLAO</name>
<evidence type="ECO:0000313" key="5">
    <source>
        <dbReference type="Proteomes" id="UP001501302"/>
    </source>
</evidence>
<reference evidence="5" key="1">
    <citation type="journal article" date="2019" name="Int. J. Syst. Evol. Microbiol.">
        <title>The Global Catalogue of Microorganisms (GCM) 10K type strain sequencing project: providing services to taxonomists for standard genome sequencing and annotation.</title>
        <authorList>
            <consortium name="The Broad Institute Genomics Platform"/>
            <consortium name="The Broad Institute Genome Sequencing Center for Infectious Disease"/>
            <person name="Wu L."/>
            <person name="Ma J."/>
        </authorList>
    </citation>
    <scope>NUCLEOTIDE SEQUENCE [LARGE SCALE GENOMIC DNA]</scope>
    <source>
        <strain evidence="5">JCM 18285</strain>
    </source>
</reference>
<organism evidence="4 5">
    <name type="scientific">Algibacter agarivorans</name>
    <dbReference type="NCBI Taxonomy" id="1109741"/>
    <lineage>
        <taxon>Bacteria</taxon>
        <taxon>Pseudomonadati</taxon>
        <taxon>Bacteroidota</taxon>
        <taxon>Flavobacteriia</taxon>
        <taxon>Flavobacteriales</taxon>
        <taxon>Flavobacteriaceae</taxon>
        <taxon>Algibacter</taxon>
    </lineage>
</organism>
<dbReference type="SUPFAM" id="SSF49764">
    <property type="entry name" value="HSP20-like chaperones"/>
    <property type="match status" value="1"/>
</dbReference>
<dbReference type="Proteomes" id="UP001501302">
    <property type="component" value="Unassembled WGS sequence"/>
</dbReference>
<dbReference type="InterPro" id="IPR008978">
    <property type="entry name" value="HSP20-like_chaperone"/>
</dbReference>
<sequence>MTTLMKRRRRSGLRPSENRLLTPWSNNLLRPWENRLFPSNFTNLIRFDDIFNDDFLEDDSLMPAVNVKEHEKDFEIEFAVPGFNKKDFEVTIEEDALHVSGEKKVEEEEKEDDYSRKEFSYKSFKRSMMLPPSVDIDQDIKASYKNGILKVKLLKQEEVIQKEPPKKVIEVN</sequence>
<protein>
    <recommendedName>
        <fullName evidence="3">SHSP domain-containing protein</fullName>
    </recommendedName>
</protein>
<dbReference type="CDD" id="cd06464">
    <property type="entry name" value="ACD_sHsps-like"/>
    <property type="match status" value="1"/>
</dbReference>
<evidence type="ECO:0000313" key="4">
    <source>
        <dbReference type="EMBL" id="GAA4940830.1"/>
    </source>
</evidence>
<dbReference type="EMBL" id="BAABJJ010000013">
    <property type="protein sequence ID" value="GAA4940830.1"/>
    <property type="molecule type" value="Genomic_DNA"/>
</dbReference>
<dbReference type="RefSeq" id="WP_345190813.1">
    <property type="nucleotide sequence ID" value="NZ_BAABJJ010000013.1"/>
</dbReference>
<evidence type="ECO:0000256" key="2">
    <source>
        <dbReference type="RuleBase" id="RU003616"/>
    </source>
</evidence>
<comment type="similarity">
    <text evidence="1 2">Belongs to the small heat shock protein (HSP20) family.</text>
</comment>
<comment type="caution">
    <text evidence="4">The sequence shown here is derived from an EMBL/GenBank/DDBJ whole genome shotgun (WGS) entry which is preliminary data.</text>
</comment>
<keyword evidence="5" id="KW-1185">Reference proteome</keyword>
<gene>
    <name evidence="4" type="ORF">GCM10023314_12120</name>
</gene>
<evidence type="ECO:0000256" key="1">
    <source>
        <dbReference type="PROSITE-ProRule" id="PRU00285"/>
    </source>
</evidence>
<proteinExistence type="inferred from homology"/>
<feature type="domain" description="SHSP" evidence="3">
    <location>
        <begin position="56"/>
        <end position="172"/>
    </location>
</feature>
<dbReference type="InterPro" id="IPR002068">
    <property type="entry name" value="A-crystallin/Hsp20_dom"/>
</dbReference>
<dbReference type="PROSITE" id="PS01031">
    <property type="entry name" value="SHSP"/>
    <property type="match status" value="1"/>
</dbReference>
<dbReference type="Pfam" id="PF00011">
    <property type="entry name" value="HSP20"/>
    <property type="match status" value="1"/>
</dbReference>
<accession>A0ABP9GEX3</accession>
<dbReference type="PANTHER" id="PTHR11527">
    <property type="entry name" value="HEAT-SHOCK PROTEIN 20 FAMILY MEMBER"/>
    <property type="match status" value="1"/>
</dbReference>